<dbReference type="InterPro" id="IPR007867">
    <property type="entry name" value="GMC_OxRtase_C"/>
</dbReference>
<evidence type="ECO:0000256" key="3">
    <source>
        <dbReference type="PIRSR" id="PIRSR000137-2"/>
    </source>
</evidence>
<evidence type="ECO:0000256" key="2">
    <source>
        <dbReference type="PIRSR" id="PIRSR000137-1"/>
    </source>
</evidence>
<dbReference type="PANTHER" id="PTHR11552:SF158">
    <property type="entry name" value="GH23626P-RELATED"/>
    <property type="match status" value="1"/>
</dbReference>
<name>A0ABD1F5A4_HYPHA</name>
<sequence>MKFNILAFLIHSINIFYVSSLAEDGNVSYWVEYFRSHVNAAAKYVIPPDNADLVEITKPGISDYGTFDFIVVGSGPAGSVIANRLTEIADWKVLLLEAGGSDADFNLLLSTYLPAAVSNISWGYNTTTQKNACLGMNNQQCAQHAGKIFGGGSTINNGFYYRAHESDFERWVNVYGNEGWSFEEVLPYFKKFENVHYEPIDEGYHGFDGPLTIGFDVATPILTQTLLDAYGEKGYSHADSNGPAITGYSRVPLTYISNERVSASTAFLKPVWNRSNLKISLNSFVTRVLFSDKSRTATGVEFIKNGIKHVAKARKEVILSAGPFNSAQILLLSGVGPQDHLESLDIPVIADLPVGQNFQDHAILYGLSLRHVFNNIFLFHSFDNLFFQYADKYVDNSSGDSATDIQYAVSIFHPKSRGSIKLKSSNPIDKPLIDPNLLGEAEDREFLATAVEWVISLNETNAWKSIDAQVYMNEVPECKGQVLSREWILCTQAYWTGPGNHGTSANSMGKNPAASVVDPRLLVHGFGNLRVADSSIIPEAPVGHMQATAYMIGERAADFIKETHGRL</sequence>
<comment type="similarity">
    <text evidence="1">Belongs to the GMC oxidoreductase family.</text>
</comment>
<evidence type="ECO:0000256" key="4">
    <source>
        <dbReference type="SAM" id="SignalP"/>
    </source>
</evidence>
<dbReference type="Gene3D" id="3.30.560.10">
    <property type="entry name" value="Glucose Oxidase, domain 3"/>
    <property type="match status" value="2"/>
</dbReference>
<dbReference type="InterPro" id="IPR036188">
    <property type="entry name" value="FAD/NAD-bd_sf"/>
</dbReference>
<proteinExistence type="inferred from homology"/>
<organism evidence="7 8">
    <name type="scientific">Hypothenemus hampei</name>
    <name type="common">Coffee berry borer</name>
    <dbReference type="NCBI Taxonomy" id="57062"/>
    <lineage>
        <taxon>Eukaryota</taxon>
        <taxon>Metazoa</taxon>
        <taxon>Ecdysozoa</taxon>
        <taxon>Arthropoda</taxon>
        <taxon>Hexapoda</taxon>
        <taxon>Insecta</taxon>
        <taxon>Pterygota</taxon>
        <taxon>Neoptera</taxon>
        <taxon>Endopterygota</taxon>
        <taxon>Coleoptera</taxon>
        <taxon>Polyphaga</taxon>
        <taxon>Cucujiformia</taxon>
        <taxon>Curculionidae</taxon>
        <taxon>Scolytinae</taxon>
        <taxon>Hypothenemus</taxon>
    </lineage>
</organism>
<dbReference type="EMBL" id="JBDJPC010000003">
    <property type="protein sequence ID" value="KAL1509338.1"/>
    <property type="molecule type" value="Genomic_DNA"/>
</dbReference>
<evidence type="ECO:0000259" key="5">
    <source>
        <dbReference type="Pfam" id="PF00732"/>
    </source>
</evidence>
<feature type="signal peptide" evidence="4">
    <location>
        <begin position="1"/>
        <end position="22"/>
    </location>
</feature>
<evidence type="ECO:0000313" key="8">
    <source>
        <dbReference type="Proteomes" id="UP001566132"/>
    </source>
</evidence>
<keyword evidence="3" id="KW-0274">FAD</keyword>
<feature type="active site" description="Proton acceptor" evidence="2">
    <location>
        <position position="544"/>
    </location>
</feature>
<gene>
    <name evidence="7" type="ORF">ABEB36_004094</name>
</gene>
<evidence type="ECO:0000313" key="7">
    <source>
        <dbReference type="EMBL" id="KAL1509338.1"/>
    </source>
</evidence>
<feature type="domain" description="Glucose-methanol-choline oxidoreductase N-terminal" evidence="5">
    <location>
        <begin position="67"/>
        <end position="362"/>
    </location>
</feature>
<accession>A0ABD1F5A4</accession>
<dbReference type="SUPFAM" id="SSF51905">
    <property type="entry name" value="FAD/NAD(P)-binding domain"/>
    <property type="match status" value="1"/>
</dbReference>
<dbReference type="Proteomes" id="UP001566132">
    <property type="component" value="Unassembled WGS sequence"/>
</dbReference>
<dbReference type="Gene3D" id="3.50.50.60">
    <property type="entry name" value="FAD/NAD(P)-binding domain"/>
    <property type="match status" value="2"/>
</dbReference>
<dbReference type="Pfam" id="PF00732">
    <property type="entry name" value="GMC_oxred_N"/>
    <property type="match status" value="1"/>
</dbReference>
<dbReference type="InterPro" id="IPR000172">
    <property type="entry name" value="GMC_OxRdtase_N"/>
</dbReference>
<feature type="chain" id="PRO_5044820852" evidence="4">
    <location>
        <begin position="23"/>
        <end position="567"/>
    </location>
</feature>
<protein>
    <submittedName>
        <fullName evidence="7">Uncharacterized protein</fullName>
    </submittedName>
</protein>
<comment type="cofactor">
    <cofactor evidence="3">
        <name>FAD</name>
        <dbReference type="ChEBI" id="CHEBI:57692"/>
    </cofactor>
</comment>
<dbReference type="InterPro" id="IPR012132">
    <property type="entry name" value="GMC_OxRdtase"/>
</dbReference>
<evidence type="ECO:0000259" key="6">
    <source>
        <dbReference type="Pfam" id="PF05199"/>
    </source>
</evidence>
<feature type="active site" description="Proton donor" evidence="2">
    <location>
        <position position="501"/>
    </location>
</feature>
<feature type="binding site" evidence="3">
    <location>
        <position position="285"/>
    </location>
    <ligand>
        <name>FAD</name>
        <dbReference type="ChEBI" id="CHEBI:57692"/>
    </ligand>
</feature>
<keyword evidence="3" id="KW-0285">Flavoprotein</keyword>
<dbReference type="PANTHER" id="PTHR11552">
    <property type="entry name" value="GLUCOSE-METHANOL-CHOLINE GMC OXIDOREDUCTASE"/>
    <property type="match status" value="1"/>
</dbReference>
<feature type="domain" description="Glucose-methanol-choline oxidoreductase C-terminal" evidence="6">
    <location>
        <begin position="414"/>
        <end position="553"/>
    </location>
</feature>
<keyword evidence="8" id="KW-1185">Reference proteome</keyword>
<dbReference type="SUPFAM" id="SSF54373">
    <property type="entry name" value="FAD-linked reductases, C-terminal domain"/>
    <property type="match status" value="1"/>
</dbReference>
<comment type="caution">
    <text evidence="7">The sequence shown here is derived from an EMBL/GenBank/DDBJ whole genome shotgun (WGS) entry which is preliminary data.</text>
</comment>
<evidence type="ECO:0000256" key="1">
    <source>
        <dbReference type="ARBA" id="ARBA00010790"/>
    </source>
</evidence>
<keyword evidence="4" id="KW-0732">Signal</keyword>
<reference evidence="7 8" key="1">
    <citation type="submission" date="2024-05" db="EMBL/GenBank/DDBJ databases">
        <title>Genetic variation in Jamaican populations of the coffee berry borer (Hypothenemus hampei).</title>
        <authorList>
            <person name="Errbii M."/>
            <person name="Myrie A."/>
        </authorList>
    </citation>
    <scope>NUCLEOTIDE SEQUENCE [LARGE SCALE GENOMIC DNA]</scope>
    <source>
        <strain evidence="7">JA-Hopewell-2020-01-JO</strain>
        <tissue evidence="7">Whole body</tissue>
    </source>
</reference>
<dbReference type="Pfam" id="PF05199">
    <property type="entry name" value="GMC_oxred_C"/>
    <property type="match status" value="1"/>
</dbReference>
<dbReference type="PIRSF" id="PIRSF000137">
    <property type="entry name" value="Alcohol_oxidase"/>
    <property type="match status" value="1"/>
</dbReference>
<dbReference type="AlphaFoldDB" id="A0ABD1F5A4"/>